<comment type="pathway">
    <text evidence="1 8">Cofactor biosynthesis; riboflavin biosynthesis; riboflavin from 2-hydroxy-3-oxobutyl phosphate and 5-amino-6-(D-ribitylamino)uracil: step 1/2.</text>
</comment>
<dbReference type="PANTHER" id="PTHR21058">
    <property type="entry name" value="6,7-DIMETHYL-8-RIBITYLLUMAZINE SYNTHASE DMRL SYNTHASE LUMAZINE SYNTHASE"/>
    <property type="match status" value="1"/>
</dbReference>
<dbReference type="STRING" id="1114972.FD35_GL002343"/>
<dbReference type="GO" id="GO:0000906">
    <property type="term" value="F:6,7-dimethyl-8-ribityllumazine synthase activity"/>
    <property type="evidence" value="ECO:0007669"/>
    <property type="project" value="UniProtKB-UniRule"/>
</dbReference>
<comment type="function">
    <text evidence="8">Catalyzes the formation of 6,7-dimethyl-8-ribityllumazine by condensation of 5-amino-6-(D-ribitylamino)uracil with 3,4-dihydroxy-2-butanone 4-phosphate. This is the penultimate step in the biosynthesis of riboflavin.</text>
</comment>
<keyword evidence="10" id="KW-1185">Reference proteome</keyword>
<dbReference type="UniPathway" id="UPA00275">
    <property type="reaction ID" value="UER00404"/>
</dbReference>
<dbReference type="GO" id="GO:0009349">
    <property type="term" value="C:riboflavin synthase complex"/>
    <property type="evidence" value="ECO:0007669"/>
    <property type="project" value="UniProtKB-UniRule"/>
</dbReference>
<feature type="binding site" evidence="8">
    <location>
        <position position="118"/>
    </location>
    <ligand>
        <name>5-amino-6-(D-ribitylamino)uracil</name>
        <dbReference type="ChEBI" id="CHEBI:15934"/>
    </ligand>
</feature>
<evidence type="ECO:0000256" key="8">
    <source>
        <dbReference type="HAMAP-Rule" id="MF_00178"/>
    </source>
</evidence>
<organism evidence="9 10">
    <name type="scientific">Furfurilactobacillus rossiae DSM 15814</name>
    <dbReference type="NCBI Taxonomy" id="1114972"/>
    <lineage>
        <taxon>Bacteria</taxon>
        <taxon>Bacillati</taxon>
        <taxon>Bacillota</taxon>
        <taxon>Bacilli</taxon>
        <taxon>Lactobacillales</taxon>
        <taxon>Lactobacillaceae</taxon>
        <taxon>Furfurilactobacillus</taxon>
    </lineage>
</organism>
<evidence type="ECO:0000256" key="2">
    <source>
        <dbReference type="ARBA" id="ARBA00007424"/>
    </source>
</evidence>
<proteinExistence type="inferred from homology"/>
<evidence type="ECO:0000256" key="3">
    <source>
        <dbReference type="ARBA" id="ARBA00012664"/>
    </source>
</evidence>
<dbReference type="GO" id="GO:0005829">
    <property type="term" value="C:cytosol"/>
    <property type="evidence" value="ECO:0007669"/>
    <property type="project" value="TreeGrafter"/>
</dbReference>
<evidence type="ECO:0000256" key="6">
    <source>
        <dbReference type="ARBA" id="ARBA00048785"/>
    </source>
</evidence>
<dbReference type="AlphaFoldDB" id="A0A0R1RKV3"/>
<feature type="binding site" evidence="8">
    <location>
        <begin position="85"/>
        <end position="87"/>
    </location>
    <ligand>
        <name>5-amino-6-(D-ribitylamino)uracil</name>
        <dbReference type="ChEBI" id="CHEBI:15934"/>
    </ligand>
</feature>
<evidence type="ECO:0000256" key="7">
    <source>
        <dbReference type="ARBA" id="ARBA00072606"/>
    </source>
</evidence>
<evidence type="ECO:0000256" key="1">
    <source>
        <dbReference type="ARBA" id="ARBA00004917"/>
    </source>
</evidence>
<dbReference type="EMBL" id="AZFF01000006">
    <property type="protein sequence ID" value="KRL55812.1"/>
    <property type="molecule type" value="Genomic_DNA"/>
</dbReference>
<keyword evidence="5 8" id="KW-0808">Transferase</keyword>
<evidence type="ECO:0000313" key="10">
    <source>
        <dbReference type="Proteomes" id="UP000051999"/>
    </source>
</evidence>
<feature type="binding site" evidence="8">
    <location>
        <begin position="61"/>
        <end position="63"/>
    </location>
    <ligand>
        <name>5-amino-6-(D-ribitylamino)uracil</name>
        <dbReference type="ChEBI" id="CHEBI:15934"/>
    </ligand>
</feature>
<dbReference type="Gene3D" id="3.40.50.960">
    <property type="entry name" value="Lumazine/riboflavin synthase"/>
    <property type="match status" value="1"/>
</dbReference>
<dbReference type="NCBIfam" id="TIGR00114">
    <property type="entry name" value="lumazine-synth"/>
    <property type="match status" value="1"/>
</dbReference>
<dbReference type="eggNOG" id="COG0054">
    <property type="taxonomic scope" value="Bacteria"/>
</dbReference>
<keyword evidence="4 8" id="KW-0686">Riboflavin biosynthesis</keyword>
<reference evidence="9 10" key="1">
    <citation type="journal article" date="2015" name="Genome Announc.">
        <title>Expanding the biotechnology potential of lactobacilli through comparative genomics of 213 strains and associated genera.</title>
        <authorList>
            <person name="Sun Z."/>
            <person name="Harris H.M."/>
            <person name="McCann A."/>
            <person name="Guo C."/>
            <person name="Argimon S."/>
            <person name="Zhang W."/>
            <person name="Yang X."/>
            <person name="Jeffery I.B."/>
            <person name="Cooney J.C."/>
            <person name="Kagawa T.F."/>
            <person name="Liu W."/>
            <person name="Song Y."/>
            <person name="Salvetti E."/>
            <person name="Wrobel A."/>
            <person name="Rasinkangas P."/>
            <person name="Parkhill J."/>
            <person name="Rea M.C."/>
            <person name="O'Sullivan O."/>
            <person name="Ritari J."/>
            <person name="Douillard F.P."/>
            <person name="Paul Ross R."/>
            <person name="Yang R."/>
            <person name="Briner A.E."/>
            <person name="Felis G.E."/>
            <person name="de Vos W.M."/>
            <person name="Barrangou R."/>
            <person name="Klaenhammer T.R."/>
            <person name="Caufield P.W."/>
            <person name="Cui Y."/>
            <person name="Zhang H."/>
            <person name="O'Toole P.W."/>
        </authorList>
    </citation>
    <scope>NUCLEOTIDE SEQUENCE [LARGE SCALE GENOMIC DNA]</scope>
    <source>
        <strain evidence="9 10">DSM 15814</strain>
    </source>
</reference>
<protein>
    <recommendedName>
        <fullName evidence="7 8">6,7-dimethyl-8-ribityllumazine synthase</fullName>
        <shortName evidence="8">DMRL synthase</shortName>
        <shortName evidence="8">LS</shortName>
        <shortName evidence="8">Lumazine synthase</shortName>
        <ecNumber evidence="3 8">2.5.1.78</ecNumber>
    </recommendedName>
</protein>
<dbReference type="FunFam" id="3.40.50.960:FF:000001">
    <property type="entry name" value="6,7-dimethyl-8-ribityllumazine synthase"/>
    <property type="match status" value="1"/>
</dbReference>
<comment type="catalytic activity">
    <reaction evidence="6 8">
        <text>(2S)-2-hydroxy-3-oxobutyl phosphate + 5-amino-6-(D-ribitylamino)uracil = 6,7-dimethyl-8-(1-D-ribityl)lumazine + phosphate + 2 H2O + H(+)</text>
        <dbReference type="Rhea" id="RHEA:26152"/>
        <dbReference type="ChEBI" id="CHEBI:15377"/>
        <dbReference type="ChEBI" id="CHEBI:15378"/>
        <dbReference type="ChEBI" id="CHEBI:15934"/>
        <dbReference type="ChEBI" id="CHEBI:43474"/>
        <dbReference type="ChEBI" id="CHEBI:58201"/>
        <dbReference type="ChEBI" id="CHEBI:58830"/>
        <dbReference type="EC" id="2.5.1.78"/>
    </reaction>
</comment>
<feature type="binding site" evidence="8">
    <location>
        <position position="132"/>
    </location>
    <ligand>
        <name>(2S)-2-hydroxy-3-oxobutyl phosphate</name>
        <dbReference type="ChEBI" id="CHEBI:58830"/>
    </ligand>
</feature>
<evidence type="ECO:0000313" key="9">
    <source>
        <dbReference type="EMBL" id="KRL55812.1"/>
    </source>
</evidence>
<comment type="similarity">
    <text evidence="2 8">Belongs to the DMRL synthase family.</text>
</comment>
<dbReference type="InterPro" id="IPR034964">
    <property type="entry name" value="LS"/>
</dbReference>
<evidence type="ECO:0000256" key="5">
    <source>
        <dbReference type="ARBA" id="ARBA00022679"/>
    </source>
</evidence>
<gene>
    <name evidence="8" type="primary">ribH</name>
    <name evidence="9" type="ORF">FD35_GL002343</name>
</gene>
<feature type="binding site" evidence="8">
    <location>
        <begin position="90"/>
        <end position="91"/>
    </location>
    <ligand>
        <name>(2S)-2-hydroxy-3-oxobutyl phosphate</name>
        <dbReference type="ChEBI" id="CHEBI:58830"/>
    </ligand>
</feature>
<dbReference type="Proteomes" id="UP000051999">
    <property type="component" value="Unassembled WGS sequence"/>
</dbReference>
<feature type="active site" description="Proton donor" evidence="8">
    <location>
        <position position="93"/>
    </location>
</feature>
<dbReference type="HAMAP" id="MF_00178">
    <property type="entry name" value="Lumazine_synth"/>
    <property type="match status" value="1"/>
</dbReference>
<dbReference type="PATRIC" id="fig|1114972.6.peg.2408"/>
<accession>A0A0R1RKV3</accession>
<dbReference type="SUPFAM" id="SSF52121">
    <property type="entry name" value="Lumazine synthase"/>
    <property type="match status" value="1"/>
</dbReference>
<dbReference type="Pfam" id="PF00885">
    <property type="entry name" value="DMRL_synthase"/>
    <property type="match status" value="1"/>
</dbReference>
<dbReference type="EC" id="2.5.1.78" evidence="3 8"/>
<dbReference type="InterPro" id="IPR036467">
    <property type="entry name" value="LS/RS_sf"/>
</dbReference>
<dbReference type="InterPro" id="IPR002180">
    <property type="entry name" value="LS/RS"/>
</dbReference>
<name>A0A0R1RKV3_9LACO</name>
<sequence length="161" mass="17207">MEDKKMTVFAGEYLAHSGKIAIVVSRFNEAVTGKLLGGAQDMLHRHEVNDDNIDVVWVPGAFEISGMVRQLLATNRYAGVVTLGAVIRGETSHYDYVCNEVAKGVGQLALNSDVPVVFGVLTTDTLEQAQQRAGGKAGNKGSDVAADILELIDLHKQLANA</sequence>
<evidence type="ECO:0000256" key="4">
    <source>
        <dbReference type="ARBA" id="ARBA00022619"/>
    </source>
</evidence>
<dbReference type="PANTHER" id="PTHR21058:SF0">
    <property type="entry name" value="6,7-DIMETHYL-8-RIBITYLLUMAZINE SYNTHASE"/>
    <property type="match status" value="1"/>
</dbReference>
<dbReference type="GO" id="GO:0009231">
    <property type="term" value="P:riboflavin biosynthetic process"/>
    <property type="evidence" value="ECO:0007669"/>
    <property type="project" value="UniProtKB-UniRule"/>
</dbReference>
<feature type="binding site" evidence="8">
    <location>
        <position position="27"/>
    </location>
    <ligand>
        <name>5-amino-6-(D-ribitylamino)uracil</name>
        <dbReference type="ChEBI" id="CHEBI:15934"/>
    </ligand>
</feature>
<dbReference type="CDD" id="cd09209">
    <property type="entry name" value="Lumazine_synthase-I"/>
    <property type="match status" value="1"/>
</dbReference>
<comment type="caution">
    <text evidence="9">The sequence shown here is derived from an EMBL/GenBank/DDBJ whole genome shotgun (WGS) entry which is preliminary data.</text>
</comment>